<evidence type="ECO:0000313" key="7">
    <source>
        <dbReference type="Proteomes" id="UP000032067"/>
    </source>
</evidence>
<evidence type="ECO:0000256" key="5">
    <source>
        <dbReference type="SAM" id="Phobius"/>
    </source>
</evidence>
<proteinExistence type="predicted"/>
<sequence length="130" mass="14250">MTLSLLTVAYWCVFIACGLPYLAAWIAKAGNFGPRDNVHPRDWAARQNGWRARANSAQANTFEGLPFFIGAVIIAHQLGVNQARLDMLAVAYVVLRTIYLAIYIKGLGGVRSAVWALAFLVNIAILFLAK</sequence>
<evidence type="ECO:0000256" key="4">
    <source>
        <dbReference type="ARBA" id="ARBA00023136"/>
    </source>
</evidence>
<comment type="subcellular location">
    <subcellularLocation>
        <location evidence="1">Membrane</location>
    </subcellularLocation>
</comment>
<feature type="transmembrane region" description="Helical" evidence="5">
    <location>
        <begin position="85"/>
        <end position="104"/>
    </location>
</feature>
<dbReference type="InterPro" id="IPR001129">
    <property type="entry name" value="Membr-assoc_MAPEG"/>
</dbReference>
<dbReference type="PANTHER" id="PTHR35371">
    <property type="entry name" value="INNER MEMBRANE PROTEIN"/>
    <property type="match status" value="1"/>
</dbReference>
<dbReference type="GO" id="GO:0016020">
    <property type="term" value="C:membrane"/>
    <property type="evidence" value="ECO:0007669"/>
    <property type="project" value="UniProtKB-SubCell"/>
</dbReference>
<keyword evidence="4 5" id="KW-0472">Membrane</keyword>
<protein>
    <submittedName>
        <fullName evidence="6">Glutathione metabolism protein</fullName>
    </submittedName>
</protein>
<dbReference type="InterPro" id="IPR023352">
    <property type="entry name" value="MAPEG-like_dom_sf"/>
</dbReference>
<dbReference type="EMBL" id="JXQQ01000001">
    <property type="protein sequence ID" value="KIQ37549.1"/>
    <property type="molecule type" value="Genomic_DNA"/>
</dbReference>
<reference evidence="6 7" key="1">
    <citation type="submission" date="2014-12" db="EMBL/GenBank/DDBJ databases">
        <title>16Stimator: statistical estimation of ribosomal gene copy numbers from draft genome assemblies.</title>
        <authorList>
            <person name="Perisin M.A."/>
            <person name="Vetter M."/>
            <person name="Gilbert J.A."/>
            <person name="Bergelson J."/>
        </authorList>
    </citation>
    <scope>NUCLEOTIDE SEQUENCE [LARGE SCALE GENOMIC DNA]</scope>
    <source>
        <strain evidence="6 7">MEDvA23</strain>
    </source>
</reference>
<dbReference type="OrthoDB" id="513661at2"/>
<dbReference type="RefSeq" id="WP_042576768.1">
    <property type="nucleotide sequence ID" value="NZ_JXQQ01000001.1"/>
</dbReference>
<dbReference type="Proteomes" id="UP000032067">
    <property type="component" value="Unassembled WGS sequence"/>
</dbReference>
<evidence type="ECO:0000256" key="3">
    <source>
        <dbReference type="ARBA" id="ARBA00022989"/>
    </source>
</evidence>
<keyword evidence="2 5" id="KW-0812">Transmembrane</keyword>
<feature type="transmembrane region" description="Helical" evidence="5">
    <location>
        <begin position="110"/>
        <end position="129"/>
    </location>
</feature>
<accession>A0A0D0N386</accession>
<name>A0A0D0N386_VARPD</name>
<dbReference type="Gene3D" id="1.20.120.550">
    <property type="entry name" value="Membrane associated eicosanoid/glutathione metabolism-like domain"/>
    <property type="match status" value="1"/>
</dbReference>
<dbReference type="SUPFAM" id="SSF161084">
    <property type="entry name" value="MAPEG domain-like"/>
    <property type="match status" value="1"/>
</dbReference>
<dbReference type="PANTHER" id="PTHR35371:SF1">
    <property type="entry name" value="BLR7753 PROTEIN"/>
    <property type="match status" value="1"/>
</dbReference>
<organism evidence="6 7">
    <name type="scientific">Variovorax paradoxus</name>
    <dbReference type="NCBI Taxonomy" id="34073"/>
    <lineage>
        <taxon>Bacteria</taxon>
        <taxon>Pseudomonadati</taxon>
        <taxon>Pseudomonadota</taxon>
        <taxon>Betaproteobacteria</taxon>
        <taxon>Burkholderiales</taxon>
        <taxon>Comamonadaceae</taxon>
        <taxon>Variovorax</taxon>
    </lineage>
</organism>
<evidence type="ECO:0000256" key="2">
    <source>
        <dbReference type="ARBA" id="ARBA00022692"/>
    </source>
</evidence>
<feature type="transmembrane region" description="Helical" evidence="5">
    <location>
        <begin position="6"/>
        <end position="27"/>
    </location>
</feature>
<gene>
    <name evidence="6" type="ORF">RT97_00220</name>
</gene>
<evidence type="ECO:0000313" key="6">
    <source>
        <dbReference type="EMBL" id="KIQ37549.1"/>
    </source>
</evidence>
<dbReference type="Pfam" id="PF01124">
    <property type="entry name" value="MAPEG"/>
    <property type="match status" value="1"/>
</dbReference>
<comment type="caution">
    <text evidence="6">The sequence shown here is derived from an EMBL/GenBank/DDBJ whole genome shotgun (WGS) entry which is preliminary data.</text>
</comment>
<evidence type="ECO:0000256" key="1">
    <source>
        <dbReference type="ARBA" id="ARBA00004370"/>
    </source>
</evidence>
<dbReference type="AlphaFoldDB" id="A0A0D0N386"/>
<keyword evidence="3 5" id="KW-1133">Transmembrane helix</keyword>